<dbReference type="EMBL" id="VSSQ01007399">
    <property type="protein sequence ID" value="MPM35793.1"/>
    <property type="molecule type" value="Genomic_DNA"/>
</dbReference>
<dbReference type="NCBIfam" id="TIGR02837">
    <property type="entry name" value="spore_II_R"/>
    <property type="match status" value="1"/>
</dbReference>
<dbReference type="AlphaFoldDB" id="A0A644ZAQ3"/>
<feature type="region of interest" description="Disordered" evidence="1">
    <location>
        <begin position="206"/>
        <end position="249"/>
    </location>
</feature>
<evidence type="ECO:0000313" key="2">
    <source>
        <dbReference type="EMBL" id="MPM35793.1"/>
    </source>
</evidence>
<dbReference type="InterPro" id="IPR014202">
    <property type="entry name" value="Spore_II_R"/>
</dbReference>
<name>A0A644ZAQ3_9ZZZZ</name>
<protein>
    <recommendedName>
        <fullName evidence="3">Stage II sporulation protein R</fullName>
    </recommendedName>
</protein>
<organism evidence="2">
    <name type="scientific">bioreactor metagenome</name>
    <dbReference type="NCBI Taxonomy" id="1076179"/>
    <lineage>
        <taxon>unclassified sequences</taxon>
        <taxon>metagenomes</taxon>
        <taxon>ecological metagenomes</taxon>
    </lineage>
</organism>
<feature type="compositionally biased region" description="Low complexity" evidence="1">
    <location>
        <begin position="236"/>
        <end position="249"/>
    </location>
</feature>
<proteinExistence type="predicted"/>
<evidence type="ECO:0008006" key="3">
    <source>
        <dbReference type="Google" id="ProtNLM"/>
    </source>
</evidence>
<feature type="compositionally biased region" description="Basic and acidic residues" evidence="1">
    <location>
        <begin position="206"/>
        <end position="218"/>
    </location>
</feature>
<gene>
    <name evidence="2" type="ORF">SDC9_82387</name>
</gene>
<comment type="caution">
    <text evidence="2">The sequence shown here is derived from an EMBL/GenBank/DDBJ whole genome shotgun (WGS) entry which is preliminary data.</text>
</comment>
<reference evidence="2" key="1">
    <citation type="submission" date="2019-08" db="EMBL/GenBank/DDBJ databases">
        <authorList>
            <person name="Kucharzyk K."/>
            <person name="Murdoch R.W."/>
            <person name="Higgins S."/>
            <person name="Loffler F."/>
        </authorList>
    </citation>
    <scope>NUCLEOTIDE SEQUENCE</scope>
</reference>
<dbReference type="Pfam" id="PF09551">
    <property type="entry name" value="Spore_II_R"/>
    <property type="match status" value="1"/>
</dbReference>
<accession>A0A644ZAQ3</accession>
<sequence>MKKFLTMVVTVLVILTFLTGLYSAKNIGAANAQTLQVNEEEVIDSAIEDISQKLIRFHVIANSDEEKDQALKLKVRDEVLKYIQPMLKDSKDIDNSREILKRENENILNIARNVIKENGYSYEVDSTLSREYFPVKTYGNITLPQGEYEAYRILIGSGEGKNWWCVMFPPICFVDVTKGAVAYEETEKEMKEVLSEDEYKMVDNKVSEQKKNSTEQKKSTTVSKESNKSTSKKPSKSTSKNNTTEKSNSKKTFSSLEQLWYSYIMSSTIDLSSELNLLLFLPNFLKFTHLPITMSSKISFIFTNINHLKLYIDNS</sequence>
<evidence type="ECO:0000256" key="1">
    <source>
        <dbReference type="SAM" id="MobiDB-lite"/>
    </source>
</evidence>